<comment type="similarity">
    <text evidence="1 2">Belongs to the peptidase M16 family.</text>
</comment>
<dbReference type="EMBL" id="DSUT01000043">
    <property type="protein sequence ID" value="HGK27819.1"/>
    <property type="molecule type" value="Genomic_DNA"/>
</dbReference>
<dbReference type="InterPro" id="IPR001431">
    <property type="entry name" value="Pept_M16_Zn_BS"/>
</dbReference>
<proteinExistence type="inferred from homology"/>
<dbReference type="AlphaFoldDB" id="A0A7C4GI71"/>
<evidence type="ECO:0000313" key="5">
    <source>
        <dbReference type="EMBL" id="HGK27819.1"/>
    </source>
</evidence>
<dbReference type="InterPro" id="IPR007863">
    <property type="entry name" value="Peptidase_M16_C"/>
</dbReference>
<feature type="domain" description="Peptidase M16 N-terminal" evidence="3">
    <location>
        <begin position="21"/>
        <end position="167"/>
    </location>
</feature>
<name>A0A7C4GI71_UNCW3</name>
<organism evidence="5">
    <name type="scientific">candidate division WOR-3 bacterium</name>
    <dbReference type="NCBI Taxonomy" id="2052148"/>
    <lineage>
        <taxon>Bacteria</taxon>
        <taxon>Bacteria division WOR-3</taxon>
    </lineage>
</organism>
<dbReference type="PANTHER" id="PTHR11851">
    <property type="entry name" value="METALLOPROTEASE"/>
    <property type="match status" value="1"/>
</dbReference>
<accession>A0A7C4GI71</accession>
<dbReference type="SUPFAM" id="SSF63411">
    <property type="entry name" value="LuxS/MPP-like metallohydrolase"/>
    <property type="match status" value="2"/>
</dbReference>
<dbReference type="Pfam" id="PF00675">
    <property type="entry name" value="Peptidase_M16"/>
    <property type="match status" value="1"/>
</dbReference>
<dbReference type="GO" id="GO:0006508">
    <property type="term" value="P:proteolysis"/>
    <property type="evidence" value="ECO:0007669"/>
    <property type="project" value="InterPro"/>
</dbReference>
<reference evidence="5" key="1">
    <citation type="journal article" date="2020" name="mSystems">
        <title>Genome- and Community-Level Interaction Insights into Carbon Utilization and Element Cycling Functions of Hydrothermarchaeota in Hydrothermal Sediment.</title>
        <authorList>
            <person name="Zhou Z."/>
            <person name="Liu Y."/>
            <person name="Xu W."/>
            <person name="Pan J."/>
            <person name="Luo Z.H."/>
            <person name="Li M."/>
        </authorList>
    </citation>
    <scope>NUCLEOTIDE SEQUENCE [LARGE SCALE GENOMIC DNA]</scope>
    <source>
        <strain evidence="5">SpSt-488</strain>
    </source>
</reference>
<dbReference type="GO" id="GO:0004222">
    <property type="term" value="F:metalloendopeptidase activity"/>
    <property type="evidence" value="ECO:0007669"/>
    <property type="project" value="InterPro"/>
</dbReference>
<feature type="domain" description="Peptidase M16 C-terminal" evidence="4">
    <location>
        <begin position="174"/>
        <end position="345"/>
    </location>
</feature>
<protein>
    <submittedName>
        <fullName evidence="5">Insulinase family protein</fullName>
    </submittedName>
</protein>
<evidence type="ECO:0000256" key="1">
    <source>
        <dbReference type="ARBA" id="ARBA00007261"/>
    </source>
</evidence>
<dbReference type="InterPro" id="IPR011249">
    <property type="entry name" value="Metalloenz_LuxS/M16"/>
</dbReference>
<sequence>MAADSGDNCIKTTALSGGLVVLSERLAHIRSVALGIDFRLGSRDDPAGKSGTAHLIEHMVFKGTRDLDARAINIAAETHGAELNAFTDREATCFYGRFPGDRRRPVAALLAEIVSAPEFAPTELEKEKQVVADEIRTADEDPDSAAVNLLLQAVFGDSPLGKPVAGTLDSVAGISPADLRSFYDSFYGSGCCVATAVGDVDHDELVELAATSLDRPGRAAASRTPAAFAPRRALVEVRPELSQVYVCLARPAFAYGDQRRYALSVLNTALGGGVSSRLFQRLREDEALVYSVSSFTELFADTGLLGIYFVTDGRKLGRCLAVLSEELSRLLREKIAAEEFERALNMTRSSVLLSLESPTNRMMRLARTWLMLGRVIGVDETLAGFDRLTRSAVSDLVEELLAPDGFYVGAVGPGGADVLTDFAAGRS</sequence>
<dbReference type="GO" id="GO:0046872">
    <property type="term" value="F:metal ion binding"/>
    <property type="evidence" value="ECO:0007669"/>
    <property type="project" value="InterPro"/>
</dbReference>
<dbReference type="Gene3D" id="3.30.830.10">
    <property type="entry name" value="Metalloenzyme, LuxS/M16 peptidase-like"/>
    <property type="match status" value="2"/>
</dbReference>
<dbReference type="Pfam" id="PF05193">
    <property type="entry name" value="Peptidase_M16_C"/>
    <property type="match status" value="1"/>
</dbReference>
<dbReference type="InterPro" id="IPR011765">
    <property type="entry name" value="Pept_M16_N"/>
</dbReference>
<dbReference type="InterPro" id="IPR050361">
    <property type="entry name" value="MPP/UQCRC_Complex"/>
</dbReference>
<dbReference type="PROSITE" id="PS00143">
    <property type="entry name" value="INSULINASE"/>
    <property type="match status" value="1"/>
</dbReference>
<comment type="caution">
    <text evidence="5">The sequence shown here is derived from an EMBL/GenBank/DDBJ whole genome shotgun (WGS) entry which is preliminary data.</text>
</comment>
<evidence type="ECO:0000256" key="2">
    <source>
        <dbReference type="RuleBase" id="RU004447"/>
    </source>
</evidence>
<dbReference type="PANTHER" id="PTHR11851:SF49">
    <property type="entry name" value="MITOCHONDRIAL-PROCESSING PEPTIDASE SUBUNIT ALPHA"/>
    <property type="match status" value="1"/>
</dbReference>
<evidence type="ECO:0000259" key="4">
    <source>
        <dbReference type="Pfam" id="PF05193"/>
    </source>
</evidence>
<gene>
    <name evidence="5" type="ORF">ENS41_02560</name>
</gene>
<evidence type="ECO:0000259" key="3">
    <source>
        <dbReference type="Pfam" id="PF00675"/>
    </source>
</evidence>